<dbReference type="InterPro" id="IPR000884">
    <property type="entry name" value="TSP1_rpt"/>
</dbReference>
<evidence type="ECO:0000313" key="8">
    <source>
        <dbReference type="EMBL" id="NXL13343.1"/>
    </source>
</evidence>
<dbReference type="GO" id="GO:0031012">
    <property type="term" value="C:extracellular matrix"/>
    <property type="evidence" value="ECO:0007669"/>
    <property type="project" value="TreeGrafter"/>
</dbReference>
<evidence type="ECO:0000256" key="1">
    <source>
        <dbReference type="ARBA" id="ARBA00004613"/>
    </source>
</evidence>
<dbReference type="InterPro" id="IPR045371">
    <property type="entry name" value="ADAMTS_CR_3"/>
</dbReference>
<dbReference type="Gene3D" id="2.20.100.10">
    <property type="entry name" value="Thrombospondin type-1 (TSP1) repeat"/>
    <property type="match status" value="7"/>
</dbReference>
<evidence type="ECO:0000256" key="2">
    <source>
        <dbReference type="ARBA" id="ARBA00022525"/>
    </source>
</evidence>
<dbReference type="GO" id="GO:0004222">
    <property type="term" value="F:metalloendopeptidase activity"/>
    <property type="evidence" value="ECO:0007669"/>
    <property type="project" value="TreeGrafter"/>
</dbReference>
<dbReference type="FunFam" id="2.20.100.10:FF:000005">
    <property type="entry name" value="ADAM metallopeptidase with thrombospondin type 1 motif 9"/>
    <property type="match status" value="2"/>
</dbReference>
<feature type="disulfide bond" evidence="6">
    <location>
        <begin position="11"/>
        <end position="52"/>
    </location>
</feature>
<keyword evidence="5 6" id="KW-1015">Disulfide bond</keyword>
<dbReference type="SMART" id="SM00209">
    <property type="entry name" value="TSP1"/>
    <property type="match status" value="7"/>
</dbReference>
<keyword evidence="3" id="KW-0732">Signal</keyword>
<feature type="disulfide bond" evidence="6">
    <location>
        <begin position="15"/>
        <end position="57"/>
    </location>
</feature>
<dbReference type="Pfam" id="PF19030">
    <property type="entry name" value="TSP1_ADAMTS"/>
    <property type="match status" value="6"/>
</dbReference>
<dbReference type="GO" id="GO:0005576">
    <property type="term" value="C:extracellular region"/>
    <property type="evidence" value="ECO:0007669"/>
    <property type="project" value="UniProtKB-SubCell"/>
</dbReference>
<feature type="domain" description="PLAC" evidence="7">
    <location>
        <begin position="855"/>
        <end position="893"/>
    </location>
</feature>
<dbReference type="Pfam" id="PF19236">
    <property type="entry name" value="ADAMTS_CR_3"/>
    <property type="match status" value="1"/>
</dbReference>
<feature type="non-terminal residue" evidence="8">
    <location>
        <position position="1"/>
    </location>
</feature>
<dbReference type="Gene3D" id="2.60.120.830">
    <property type="match status" value="1"/>
</dbReference>
<keyword evidence="9" id="KW-1185">Reference proteome</keyword>
<dbReference type="PROSITE" id="PS50900">
    <property type="entry name" value="PLAC"/>
    <property type="match status" value="1"/>
</dbReference>
<keyword evidence="2" id="KW-0964">Secreted</keyword>
<keyword evidence="4" id="KW-0677">Repeat</keyword>
<evidence type="ECO:0000313" key="9">
    <source>
        <dbReference type="Proteomes" id="UP000550059"/>
    </source>
</evidence>
<dbReference type="InterPro" id="IPR013273">
    <property type="entry name" value="ADAMTS/ADAMTS-like"/>
</dbReference>
<dbReference type="Pfam" id="PF08686">
    <property type="entry name" value="PLAC"/>
    <property type="match status" value="1"/>
</dbReference>
<proteinExistence type="predicted"/>
<dbReference type="FunFam" id="2.60.120.830:FF:000001">
    <property type="entry name" value="A disintegrin and metalloproteinase with thrombospondin motifs 1"/>
    <property type="match status" value="1"/>
</dbReference>
<name>A0A7L0Q719_SETKR</name>
<dbReference type="InterPro" id="IPR036383">
    <property type="entry name" value="TSP1_rpt_sf"/>
</dbReference>
<dbReference type="InterPro" id="IPR010909">
    <property type="entry name" value="PLAC"/>
</dbReference>
<feature type="non-terminal residue" evidence="8">
    <location>
        <position position="893"/>
    </location>
</feature>
<dbReference type="GO" id="GO:0006508">
    <property type="term" value="P:proteolysis"/>
    <property type="evidence" value="ECO:0007669"/>
    <property type="project" value="TreeGrafter"/>
</dbReference>
<evidence type="ECO:0000256" key="5">
    <source>
        <dbReference type="ARBA" id="ARBA00023157"/>
    </source>
</evidence>
<dbReference type="SUPFAM" id="SSF82895">
    <property type="entry name" value="TSP-1 type 1 repeat"/>
    <property type="match status" value="7"/>
</dbReference>
<evidence type="ECO:0000256" key="4">
    <source>
        <dbReference type="ARBA" id="ARBA00022737"/>
    </source>
</evidence>
<dbReference type="Proteomes" id="UP000550059">
    <property type="component" value="Unassembled WGS sequence"/>
</dbReference>
<evidence type="ECO:0000256" key="3">
    <source>
        <dbReference type="ARBA" id="ARBA00022729"/>
    </source>
</evidence>
<comment type="caution">
    <text evidence="8">The sequence shown here is derived from an EMBL/GenBank/DDBJ whole genome shotgun (WGS) entry which is preliminary data.</text>
</comment>
<protein>
    <submittedName>
        <fullName evidence="8">ATL2 protein</fullName>
    </submittedName>
</protein>
<dbReference type="Pfam" id="PF00090">
    <property type="entry name" value="TSP_1"/>
    <property type="match status" value="1"/>
</dbReference>
<dbReference type="InterPro" id="IPR010294">
    <property type="entry name" value="ADAMTS_spacer1"/>
</dbReference>
<reference evidence="8 9" key="1">
    <citation type="submission" date="2019-09" db="EMBL/GenBank/DDBJ databases">
        <title>Bird 10,000 Genomes (B10K) Project - Family phase.</title>
        <authorList>
            <person name="Zhang G."/>
        </authorList>
    </citation>
    <scope>NUCLEOTIDE SEQUENCE [LARGE SCALE GENOMIC DNA]</scope>
    <source>
        <strain evidence="8">B10K-DU-001-45</strain>
        <tissue evidence="8">Muscle</tissue>
    </source>
</reference>
<dbReference type="InterPro" id="IPR050439">
    <property type="entry name" value="ADAMTS_ADAMTS-like"/>
</dbReference>
<comment type="subcellular location">
    <subcellularLocation>
        <location evidence="1">Secreted</location>
    </subcellularLocation>
</comment>
<dbReference type="PROSITE" id="PS50092">
    <property type="entry name" value="TSP1"/>
    <property type="match status" value="6"/>
</dbReference>
<organism evidence="8 9">
    <name type="scientific">Setophaga kirtlandii</name>
    <name type="common">Kirtland's warbler</name>
    <name type="synonym">Dendroica kirtlandii</name>
    <dbReference type="NCBI Taxonomy" id="298831"/>
    <lineage>
        <taxon>Eukaryota</taxon>
        <taxon>Metazoa</taxon>
        <taxon>Chordata</taxon>
        <taxon>Craniata</taxon>
        <taxon>Vertebrata</taxon>
        <taxon>Euteleostomi</taxon>
        <taxon>Archelosauria</taxon>
        <taxon>Archosauria</taxon>
        <taxon>Dinosauria</taxon>
        <taxon>Saurischia</taxon>
        <taxon>Theropoda</taxon>
        <taxon>Coelurosauria</taxon>
        <taxon>Aves</taxon>
        <taxon>Neognathae</taxon>
        <taxon>Neoaves</taxon>
        <taxon>Telluraves</taxon>
        <taxon>Australaves</taxon>
        <taxon>Passeriformes</taxon>
        <taxon>Passeroidea</taxon>
        <taxon>Parulidae</taxon>
        <taxon>Setophaga</taxon>
    </lineage>
</organism>
<dbReference type="Pfam" id="PF05986">
    <property type="entry name" value="ADAMTS_spacer1"/>
    <property type="match status" value="1"/>
</dbReference>
<sequence>WWGEWSSWSTCSRSCGGGVASRERHCLTQRLQMPQGTNSTMCVGQAKHYQLCQQQPCPANTASFKQQQCSSFNAKAFGKHYYHWMPLYPDDYTSISNKPCDLQCTTRSGERQLMARAQDGTSCKDRTYQGVCINGKCEPVGCDGSLYSPRTMDRCRVCGGDGSTCHRVSGTFRKAISQIGYVFITNIPAGATDILIIERRKTENILELCRMSHLSVFSLFEALADESGHFFFNGNSAIDNPQNFRVAGTVFKYRRPSSLNSDGLEYIIAHGPTNQSLNAMYYNFNGKMPHITYDYTVPRTPPLRTAAPALARPLYHHLPVTSQSHPIPANSRAAQADFNATWLSLSPDDTSEQLPLREGQEDLDFGPPHFFQTNSTSQTQDWGWEQSEEKEKYDFQIRQVYHANTAGEEEEEEAAVGAETELGWLLCFSFPRCIEWKQTFCSALRFNQISISTAVPYSIRRPQLPEKSRGTSSRLRLFRRLSHTTSFFHSNEFDVSPVGHDDISLADMYRWKVSAYAPCSSTCTSGISTSYAMCVRYDGVEVDESYCDALTRPEPTHEFCTGRDCQPRWETSRWSECSRTCGEGSQYRTVRCWKMLAPGFDSSVYDDLCEAAGLARPMERKACKNKACGPQWELSEWSECSARCGAAGTMKREVRCSVEAPLCDESRKPSSERECTGPPCDRRWTASDWGPCSGSCGEGRMSRFIACRNLEGKVISSSQCDPATKPLAVHPCGDKNCPAHWLEQEWEQCDASCGRGVKTRLVLCVGLENGLYREYPEKRCETSPKPEEQAVCFRRPCSTWFTTSWSQCSKTCGTGVRLREVKCYQGEALAQGCDPAAKPEARQTCQLQPCPTEAPEDACEDKVTANCVLVLKVKLCSHWYYRKACCWSCRLKS</sequence>
<dbReference type="AlphaFoldDB" id="A0A7L0Q719"/>
<evidence type="ECO:0000256" key="6">
    <source>
        <dbReference type="PIRSR" id="PIRSR613273-3"/>
    </source>
</evidence>
<accession>A0A7L0Q719</accession>
<feature type="disulfide bond" evidence="6">
    <location>
        <begin position="26"/>
        <end position="42"/>
    </location>
</feature>
<dbReference type="PANTHER" id="PTHR13723">
    <property type="entry name" value="ADAMTS A DISINTEGRIN AND METALLOPROTEASE WITH THROMBOSPONDIN MOTIFS PROTEASE"/>
    <property type="match status" value="1"/>
</dbReference>
<gene>
    <name evidence="8" type="primary">Adamtsl2_0</name>
    <name evidence="8" type="ORF">SETKIR_R10801</name>
</gene>
<dbReference type="GO" id="GO:0030198">
    <property type="term" value="P:extracellular matrix organization"/>
    <property type="evidence" value="ECO:0007669"/>
    <property type="project" value="InterPro"/>
</dbReference>
<dbReference type="PRINTS" id="PR01857">
    <property type="entry name" value="ADAMTSFAMILY"/>
</dbReference>
<evidence type="ECO:0000259" key="7">
    <source>
        <dbReference type="PROSITE" id="PS50900"/>
    </source>
</evidence>
<dbReference type="PANTHER" id="PTHR13723:SF159">
    <property type="entry name" value="PLAC DOMAIN-CONTAINING PROTEIN"/>
    <property type="match status" value="1"/>
</dbReference>
<dbReference type="EMBL" id="VXAS01001007">
    <property type="protein sequence ID" value="NXL13343.1"/>
    <property type="molecule type" value="Genomic_DNA"/>
</dbReference>